<proteinExistence type="predicted"/>
<feature type="region of interest" description="Disordered" evidence="2">
    <location>
        <begin position="1"/>
        <end position="82"/>
    </location>
</feature>
<evidence type="ECO:0000256" key="1">
    <source>
        <dbReference type="SAM" id="Coils"/>
    </source>
</evidence>
<gene>
    <name evidence="3" type="ORF">COHA_003338</name>
</gene>
<feature type="compositionally biased region" description="Basic residues" evidence="2">
    <location>
        <begin position="14"/>
        <end position="38"/>
    </location>
</feature>
<dbReference type="PANTHER" id="PTHR34117:SF1">
    <property type="entry name" value="STYLE CELL-CYCLE INHIBITOR 1"/>
    <property type="match status" value="1"/>
</dbReference>
<evidence type="ECO:0000313" key="3">
    <source>
        <dbReference type="EMBL" id="KAI7843005.1"/>
    </source>
</evidence>
<dbReference type="PANTHER" id="PTHR34117">
    <property type="entry name" value="STYLE CELL-CYCLE INHIBITOR 1"/>
    <property type="match status" value="1"/>
</dbReference>
<keyword evidence="4" id="KW-1185">Reference proteome</keyword>
<comment type="caution">
    <text evidence="3">The sequence shown here is derived from an EMBL/GenBank/DDBJ whole genome shotgun (WGS) entry which is preliminary data.</text>
</comment>
<accession>A0AAD5H7D8</accession>
<dbReference type="EMBL" id="JADXDR010000044">
    <property type="protein sequence ID" value="KAI7843005.1"/>
    <property type="molecule type" value="Genomic_DNA"/>
</dbReference>
<feature type="region of interest" description="Disordered" evidence="2">
    <location>
        <begin position="247"/>
        <end position="285"/>
    </location>
</feature>
<feature type="coiled-coil region" evidence="1">
    <location>
        <begin position="209"/>
        <end position="243"/>
    </location>
</feature>
<feature type="compositionally biased region" description="Basic and acidic residues" evidence="2">
    <location>
        <begin position="247"/>
        <end position="269"/>
    </location>
</feature>
<reference evidence="3" key="1">
    <citation type="submission" date="2020-11" db="EMBL/GenBank/DDBJ databases">
        <title>Chlorella ohadii genome sequencing and assembly.</title>
        <authorList>
            <person name="Murik O."/>
            <person name="Treves H."/>
            <person name="Kedem I."/>
            <person name="Shotland Y."/>
            <person name="Kaplan A."/>
        </authorList>
    </citation>
    <scope>NUCLEOTIDE SEQUENCE</scope>
    <source>
        <strain evidence="3">1</strain>
    </source>
</reference>
<evidence type="ECO:0000256" key="2">
    <source>
        <dbReference type="SAM" id="MobiDB-lite"/>
    </source>
</evidence>
<keyword evidence="1" id="KW-0175">Coiled coil</keyword>
<dbReference type="Proteomes" id="UP001205105">
    <property type="component" value="Unassembled WGS sequence"/>
</dbReference>
<feature type="compositionally biased region" description="Low complexity" evidence="2">
    <location>
        <begin position="64"/>
        <end position="76"/>
    </location>
</feature>
<feature type="compositionally biased region" description="Basic and acidic residues" evidence="2">
    <location>
        <begin position="39"/>
        <end position="54"/>
    </location>
</feature>
<protein>
    <submittedName>
        <fullName evidence="3">Uncharacterized protein</fullName>
    </submittedName>
</protein>
<organism evidence="3 4">
    <name type="scientific">Chlorella ohadii</name>
    <dbReference type="NCBI Taxonomy" id="2649997"/>
    <lineage>
        <taxon>Eukaryota</taxon>
        <taxon>Viridiplantae</taxon>
        <taxon>Chlorophyta</taxon>
        <taxon>core chlorophytes</taxon>
        <taxon>Trebouxiophyceae</taxon>
        <taxon>Chlorellales</taxon>
        <taxon>Chlorellaceae</taxon>
        <taxon>Chlorella clade</taxon>
        <taxon>Chlorella</taxon>
    </lineage>
</organism>
<feature type="compositionally biased region" description="Basic and acidic residues" evidence="2">
    <location>
        <begin position="1"/>
        <end position="13"/>
    </location>
</feature>
<dbReference type="InterPro" id="IPR044688">
    <property type="entry name" value="SCI-1-like"/>
</dbReference>
<name>A0AAD5H7D8_9CHLO</name>
<dbReference type="AlphaFoldDB" id="A0AAD5H7D8"/>
<sequence>MGRHSSDDSDSSRERKRHKKDKKEKKEKHKHKKHKHSSKDKDKERERLLKEAKKFLKQQLKSGAPEAAVAAAAAAQPPEPPYEGQVEPIDSDSYFTKNSEFAAWLKEAKGRFFRRAARSQQRRIGRCLRSLWRLTGRCCLPVCLDLLCSEQSTEENRAMFEDFVAAWNSRRLPARYYKGEVGGAAQRTSHQWGIKGAGRLATSGAVGMAAALDEDLDMKEQARAQALAERQRHKREAKEWLDDQVPRLAGKDKQLEEKRARRELGRSKDDDAEFVPRGMDVMGGGEDSFAAAKAREAARQAHRGRHQVARQAEVQAKLAAAQAAEADKMAQFKALLSAGPIQIAKRQ</sequence>
<evidence type="ECO:0000313" key="4">
    <source>
        <dbReference type="Proteomes" id="UP001205105"/>
    </source>
</evidence>